<evidence type="ECO:0000256" key="4">
    <source>
        <dbReference type="ARBA" id="ARBA00022475"/>
    </source>
</evidence>
<evidence type="ECO:0000256" key="5">
    <source>
        <dbReference type="ARBA" id="ARBA00022481"/>
    </source>
</evidence>
<evidence type="ECO:0000256" key="2">
    <source>
        <dbReference type="ARBA" id="ARBA00011084"/>
    </source>
</evidence>
<comment type="subcellular location">
    <subcellularLocation>
        <location evidence="1">Cell inner membrane</location>
        <topology evidence="1">Single-pass membrane protein</topology>
    </subcellularLocation>
</comment>
<comment type="similarity">
    <text evidence="2">Belongs to the GSP J family.</text>
</comment>
<dbReference type="Pfam" id="PF11612">
    <property type="entry name" value="T2SSJ"/>
    <property type="match status" value="1"/>
</dbReference>
<evidence type="ECO:0000256" key="1">
    <source>
        <dbReference type="ARBA" id="ARBA00004377"/>
    </source>
</evidence>
<dbReference type="GO" id="GO:0005886">
    <property type="term" value="C:plasma membrane"/>
    <property type="evidence" value="ECO:0007669"/>
    <property type="project" value="UniProtKB-SubCell"/>
</dbReference>
<dbReference type="EMBL" id="FOLH01000002">
    <property type="protein sequence ID" value="SFC05970.1"/>
    <property type="molecule type" value="Genomic_DNA"/>
</dbReference>
<dbReference type="Pfam" id="PF07963">
    <property type="entry name" value="N_methyl"/>
    <property type="match status" value="1"/>
</dbReference>
<dbReference type="GO" id="GO:0015628">
    <property type="term" value="P:protein secretion by the type II secretion system"/>
    <property type="evidence" value="ECO:0007669"/>
    <property type="project" value="InterPro"/>
</dbReference>
<dbReference type="InterPro" id="IPR051621">
    <property type="entry name" value="T2SS_protein_J"/>
</dbReference>
<keyword evidence="6" id="KW-0997">Cell inner membrane</keyword>
<evidence type="ECO:0000256" key="7">
    <source>
        <dbReference type="ARBA" id="ARBA00022692"/>
    </source>
</evidence>
<evidence type="ECO:0000256" key="9">
    <source>
        <dbReference type="ARBA" id="ARBA00023136"/>
    </source>
</evidence>
<keyword evidence="4" id="KW-1003">Cell membrane</keyword>
<dbReference type="OrthoDB" id="6158702at2"/>
<dbReference type="PANTHER" id="PTHR39583">
    <property type="entry name" value="TYPE II SECRETION SYSTEM PROTEIN J-RELATED"/>
    <property type="match status" value="1"/>
</dbReference>
<name>A0A1I1G9Y9_9GAMM</name>
<dbReference type="SUPFAM" id="SSF54523">
    <property type="entry name" value="Pili subunits"/>
    <property type="match status" value="2"/>
</dbReference>
<dbReference type="InterPro" id="IPR045584">
    <property type="entry name" value="Pilin-like"/>
</dbReference>
<feature type="transmembrane region" description="Helical" evidence="10">
    <location>
        <begin position="12"/>
        <end position="34"/>
    </location>
</feature>
<sequence length="209" mass="23471">MKRQAGFTLIEVMVALAIMGALAVALTLLVSQVLDARSQLSEARAEGRERLVDFLTRVDRPLSQLVLRRPHELGQSQGDGSLLLMNNARELYWVSSGQWVLPFQDYSTRLRLWRVRWEPDDQSLFLEATGLLDAAEAHDWTLVDRLSQVTGMNWAFYHQQSWQTTLPGGQLPAGVRLELTWKGEDYQRLVLLPEAIRVTPAGSSGGGND</sequence>
<dbReference type="PROSITE" id="PS00409">
    <property type="entry name" value="PROKAR_NTER_METHYL"/>
    <property type="match status" value="1"/>
</dbReference>
<keyword evidence="12" id="KW-1185">Reference proteome</keyword>
<proteinExistence type="inferred from homology"/>
<accession>A0A1I1G9Y9</accession>
<evidence type="ECO:0000256" key="8">
    <source>
        <dbReference type="ARBA" id="ARBA00022989"/>
    </source>
</evidence>
<evidence type="ECO:0000313" key="12">
    <source>
        <dbReference type="Proteomes" id="UP000199058"/>
    </source>
</evidence>
<keyword evidence="7 10" id="KW-0812">Transmembrane</keyword>
<dbReference type="PANTHER" id="PTHR39583:SF2">
    <property type="entry name" value="TYPE II SECRETION SYSTEM PROTEIN J"/>
    <property type="match status" value="1"/>
</dbReference>
<keyword evidence="9 10" id="KW-0472">Membrane</keyword>
<protein>
    <recommendedName>
        <fullName evidence="3">Type II secretion system protein J</fullName>
    </recommendedName>
</protein>
<reference evidence="11 12" key="1">
    <citation type="submission" date="2016-10" db="EMBL/GenBank/DDBJ databases">
        <authorList>
            <person name="de Groot N.N."/>
        </authorList>
    </citation>
    <scope>NUCLEOTIDE SEQUENCE [LARGE SCALE GENOMIC DNA]</scope>
    <source>
        <strain evidence="11 12">DSM 18438</strain>
    </source>
</reference>
<evidence type="ECO:0000256" key="3">
    <source>
        <dbReference type="ARBA" id="ARBA00021539"/>
    </source>
</evidence>
<organism evidence="11 12">
    <name type="scientific">Marinospirillum celere</name>
    <dbReference type="NCBI Taxonomy" id="1122252"/>
    <lineage>
        <taxon>Bacteria</taxon>
        <taxon>Pseudomonadati</taxon>
        <taxon>Pseudomonadota</taxon>
        <taxon>Gammaproteobacteria</taxon>
        <taxon>Oceanospirillales</taxon>
        <taxon>Oceanospirillaceae</taxon>
        <taxon>Marinospirillum</taxon>
    </lineage>
</organism>
<evidence type="ECO:0000256" key="10">
    <source>
        <dbReference type="SAM" id="Phobius"/>
    </source>
</evidence>
<dbReference type="STRING" id="1122252.SAMN05660443_1374"/>
<dbReference type="GO" id="GO:0015627">
    <property type="term" value="C:type II protein secretion system complex"/>
    <property type="evidence" value="ECO:0007669"/>
    <property type="project" value="InterPro"/>
</dbReference>
<dbReference type="InterPro" id="IPR010055">
    <property type="entry name" value="T2SS_protein-GspJ"/>
</dbReference>
<evidence type="ECO:0000313" key="11">
    <source>
        <dbReference type="EMBL" id="SFC05970.1"/>
    </source>
</evidence>
<dbReference type="AlphaFoldDB" id="A0A1I1G9Y9"/>
<evidence type="ECO:0000256" key="6">
    <source>
        <dbReference type="ARBA" id="ARBA00022519"/>
    </source>
</evidence>
<keyword evidence="8 10" id="KW-1133">Transmembrane helix</keyword>
<dbReference type="RefSeq" id="WP_091961073.1">
    <property type="nucleotide sequence ID" value="NZ_FOLH01000002.1"/>
</dbReference>
<keyword evidence="5" id="KW-0488">Methylation</keyword>
<gene>
    <name evidence="11" type="ORF">SAMN05660443_1374</name>
</gene>
<dbReference type="InterPro" id="IPR012902">
    <property type="entry name" value="N_methyl_site"/>
</dbReference>
<dbReference type="NCBIfam" id="TIGR02532">
    <property type="entry name" value="IV_pilin_GFxxxE"/>
    <property type="match status" value="1"/>
</dbReference>
<dbReference type="Proteomes" id="UP000199058">
    <property type="component" value="Unassembled WGS sequence"/>
</dbReference>